<evidence type="ECO:0000256" key="4">
    <source>
        <dbReference type="ARBA" id="ARBA00022692"/>
    </source>
</evidence>
<keyword evidence="8" id="KW-1185">Reference proteome</keyword>
<dbReference type="GO" id="GO:0009279">
    <property type="term" value="C:cell outer membrane"/>
    <property type="evidence" value="ECO:0007669"/>
    <property type="project" value="UniProtKB-SubCell"/>
</dbReference>
<evidence type="ECO:0000313" key="8">
    <source>
        <dbReference type="Proteomes" id="UP000283255"/>
    </source>
</evidence>
<dbReference type="Gene3D" id="2.40.170.20">
    <property type="entry name" value="TonB-dependent receptor, beta-barrel domain"/>
    <property type="match status" value="1"/>
</dbReference>
<dbReference type="PANTHER" id="PTHR32552">
    <property type="entry name" value="FERRICHROME IRON RECEPTOR-RELATED"/>
    <property type="match status" value="1"/>
</dbReference>
<sequence length="172" mass="18896">DVNYAINDSVAVRLNLLGAEGNTPGRKGVEFSRWGVAPSLAVGLNGDTQMTVSYYHLDTDQTPDYGIPLLTKTTEPRTASGILAVDPRSFYGVADRDYQKTRSDIVTFAIDHKIDDDLAVRQVVRYSKSLNDYIVTNPGDGGVAQLVNGQWWMKRGTKTRWNPTTTVAAVTD</sequence>
<name>A0A418Y8R8_9GAMM</name>
<proteinExistence type="predicted"/>
<dbReference type="PANTHER" id="PTHR32552:SF83">
    <property type="entry name" value="BLR3904 PROTEIN"/>
    <property type="match status" value="1"/>
</dbReference>
<evidence type="ECO:0000256" key="6">
    <source>
        <dbReference type="ARBA" id="ARBA00023237"/>
    </source>
</evidence>
<accession>A0A418Y8R8</accession>
<keyword evidence="5" id="KW-0472">Membrane</keyword>
<keyword evidence="7" id="KW-0675">Receptor</keyword>
<dbReference type="EMBL" id="QZCH01000180">
    <property type="protein sequence ID" value="RJG34617.1"/>
    <property type="molecule type" value="Genomic_DNA"/>
</dbReference>
<evidence type="ECO:0000256" key="3">
    <source>
        <dbReference type="ARBA" id="ARBA00022452"/>
    </source>
</evidence>
<dbReference type="InterPro" id="IPR036942">
    <property type="entry name" value="Beta-barrel_TonB_sf"/>
</dbReference>
<evidence type="ECO:0000256" key="1">
    <source>
        <dbReference type="ARBA" id="ARBA00004571"/>
    </source>
</evidence>
<dbReference type="AlphaFoldDB" id="A0A418Y8R8"/>
<evidence type="ECO:0000313" key="7">
    <source>
        <dbReference type="EMBL" id="RJG34617.1"/>
    </source>
</evidence>
<keyword evidence="2" id="KW-0813">Transport</keyword>
<feature type="non-terminal residue" evidence="7">
    <location>
        <position position="1"/>
    </location>
</feature>
<evidence type="ECO:0000256" key="2">
    <source>
        <dbReference type="ARBA" id="ARBA00022448"/>
    </source>
</evidence>
<protein>
    <submittedName>
        <fullName evidence="7">TonB-dependent siderophore receptor</fullName>
    </submittedName>
</protein>
<keyword evidence="3" id="KW-1134">Transmembrane beta strand</keyword>
<dbReference type="InterPro" id="IPR039426">
    <property type="entry name" value="TonB-dep_rcpt-like"/>
</dbReference>
<keyword evidence="6" id="KW-0998">Cell outer membrane</keyword>
<dbReference type="GO" id="GO:0015344">
    <property type="term" value="F:siderophore uptake transmembrane transporter activity"/>
    <property type="evidence" value="ECO:0007669"/>
    <property type="project" value="TreeGrafter"/>
</dbReference>
<dbReference type="SUPFAM" id="SSF56935">
    <property type="entry name" value="Porins"/>
    <property type="match status" value="1"/>
</dbReference>
<gene>
    <name evidence="7" type="ORF">D1Z90_21130</name>
</gene>
<comment type="caution">
    <text evidence="7">The sequence shown here is derived from an EMBL/GenBank/DDBJ whole genome shotgun (WGS) entry which is preliminary data.</text>
</comment>
<keyword evidence="4" id="KW-0812">Transmembrane</keyword>
<dbReference type="Proteomes" id="UP000283255">
    <property type="component" value="Unassembled WGS sequence"/>
</dbReference>
<organism evidence="7 8">
    <name type="scientific">Motilimonas pumila</name>
    <dbReference type="NCBI Taxonomy" id="2303987"/>
    <lineage>
        <taxon>Bacteria</taxon>
        <taxon>Pseudomonadati</taxon>
        <taxon>Pseudomonadota</taxon>
        <taxon>Gammaproteobacteria</taxon>
        <taxon>Alteromonadales</taxon>
        <taxon>Alteromonadales genera incertae sedis</taxon>
        <taxon>Motilimonas</taxon>
    </lineage>
</organism>
<reference evidence="7 8" key="1">
    <citation type="submission" date="2018-09" db="EMBL/GenBank/DDBJ databases">
        <authorList>
            <person name="Wang F."/>
        </authorList>
    </citation>
    <scope>NUCLEOTIDE SEQUENCE [LARGE SCALE GENOMIC DNA]</scope>
    <source>
        <strain evidence="7 8">PLHSC7-2</strain>
    </source>
</reference>
<reference evidence="7 8" key="2">
    <citation type="submission" date="2019-01" db="EMBL/GenBank/DDBJ databases">
        <title>Motilimonas pumilus sp. nov., isolated from the gut of sea cucumber (Apostichopus japonicus).</title>
        <authorList>
            <person name="Wang F.-Q."/>
            <person name="Ren L.-H."/>
            <person name="Lin Y.-W."/>
            <person name="Sun G.-H."/>
            <person name="Du Z.-J."/>
            <person name="Zhao J.-X."/>
            <person name="Liu X.-J."/>
            <person name="Liu L.-J."/>
        </authorList>
    </citation>
    <scope>NUCLEOTIDE SEQUENCE [LARGE SCALE GENOMIC DNA]</scope>
    <source>
        <strain evidence="7 8">PLHSC7-2</strain>
    </source>
</reference>
<feature type="non-terminal residue" evidence="7">
    <location>
        <position position="172"/>
    </location>
</feature>
<evidence type="ECO:0000256" key="5">
    <source>
        <dbReference type="ARBA" id="ARBA00023136"/>
    </source>
</evidence>
<comment type="subcellular location">
    <subcellularLocation>
        <location evidence="1">Cell outer membrane</location>
        <topology evidence="1">Multi-pass membrane protein</topology>
    </subcellularLocation>
</comment>